<protein>
    <submittedName>
        <fullName evidence="1">Uncharacterized protein</fullName>
    </submittedName>
</protein>
<dbReference type="Proteomes" id="UP000467841">
    <property type="component" value="Unassembled WGS sequence"/>
</dbReference>
<comment type="caution">
    <text evidence="1">The sequence shown here is derived from an EMBL/GenBank/DDBJ whole genome shotgun (WGS) entry which is preliminary data.</text>
</comment>
<sequence>MMMPSTEAQMLIRQNKDLRQEICEMVFHFMNGEVDMSLLRALGTKELCALAKKHTKAANNPEKGESSSSLFVFSRVVAPIEREDRKDSVEINCQGLYDFYYNTLPPIIDAFVKDANKNLKVSVNEDGGPSSDLNQRMDDMRNFIAVLRAQRGASGVGYKSNYKGNPSMIGSHKEAYLTLDCSHCGSPFILTAADADNAIRVLSSTITSDPDEDASAPNTTNNP</sequence>
<accession>A0A6D2HEF6</accession>
<dbReference type="AlphaFoldDB" id="A0A6D2HEF6"/>
<proteinExistence type="predicted"/>
<organism evidence="1 2">
    <name type="scientific">Microthlaspi erraticum</name>
    <dbReference type="NCBI Taxonomy" id="1685480"/>
    <lineage>
        <taxon>Eukaryota</taxon>
        <taxon>Viridiplantae</taxon>
        <taxon>Streptophyta</taxon>
        <taxon>Embryophyta</taxon>
        <taxon>Tracheophyta</taxon>
        <taxon>Spermatophyta</taxon>
        <taxon>Magnoliopsida</taxon>
        <taxon>eudicotyledons</taxon>
        <taxon>Gunneridae</taxon>
        <taxon>Pentapetalae</taxon>
        <taxon>rosids</taxon>
        <taxon>malvids</taxon>
        <taxon>Brassicales</taxon>
        <taxon>Brassicaceae</taxon>
        <taxon>Coluteocarpeae</taxon>
        <taxon>Microthlaspi</taxon>
    </lineage>
</organism>
<reference evidence="1" key="1">
    <citation type="submission" date="2020-01" db="EMBL/GenBank/DDBJ databases">
        <authorList>
            <person name="Mishra B."/>
        </authorList>
    </citation>
    <scope>NUCLEOTIDE SEQUENCE [LARGE SCALE GENOMIC DNA]</scope>
</reference>
<name>A0A6D2HEF6_9BRAS</name>
<keyword evidence="2" id="KW-1185">Reference proteome</keyword>
<evidence type="ECO:0000313" key="1">
    <source>
        <dbReference type="EMBL" id="CAA7014351.1"/>
    </source>
</evidence>
<dbReference type="EMBL" id="CACVBM020000110">
    <property type="protein sequence ID" value="CAA7014351.1"/>
    <property type="molecule type" value="Genomic_DNA"/>
</dbReference>
<evidence type="ECO:0000313" key="2">
    <source>
        <dbReference type="Proteomes" id="UP000467841"/>
    </source>
</evidence>
<gene>
    <name evidence="1" type="ORF">MERR_LOCUS1585</name>
</gene>